<feature type="transmembrane region" description="Helical" evidence="7">
    <location>
        <begin position="317"/>
        <end position="336"/>
    </location>
</feature>
<feature type="transmembrane region" description="Helical" evidence="7">
    <location>
        <begin position="224"/>
        <end position="243"/>
    </location>
</feature>
<evidence type="ECO:0000313" key="10">
    <source>
        <dbReference type="Proteomes" id="UP000069526"/>
    </source>
</evidence>
<feature type="transmembrane region" description="Helical" evidence="7">
    <location>
        <begin position="189"/>
        <end position="212"/>
    </location>
</feature>
<dbReference type="GO" id="GO:0016413">
    <property type="term" value="F:O-acetyltransferase activity"/>
    <property type="evidence" value="ECO:0007669"/>
    <property type="project" value="TreeGrafter"/>
</dbReference>
<feature type="transmembrane region" description="Helical" evidence="7">
    <location>
        <begin position="141"/>
        <end position="160"/>
    </location>
</feature>
<reference evidence="9 10" key="1">
    <citation type="submission" date="2016-02" db="EMBL/GenBank/DDBJ databases">
        <authorList>
            <consortium name="Pathogen Informatics"/>
        </authorList>
    </citation>
    <scope>NUCLEOTIDE SEQUENCE [LARGE SCALE GENOMIC DNA]</scope>
    <source>
        <strain evidence="9 10">SS1013</strain>
    </source>
</reference>
<protein>
    <submittedName>
        <fullName evidence="9">Membrane protein</fullName>
    </submittedName>
</protein>
<feature type="domain" description="Acyltransferase 3" evidence="8">
    <location>
        <begin position="20"/>
        <end position="336"/>
    </location>
</feature>
<dbReference type="GO" id="GO:0009246">
    <property type="term" value="P:enterobacterial common antigen biosynthetic process"/>
    <property type="evidence" value="ECO:0007669"/>
    <property type="project" value="TreeGrafter"/>
</dbReference>
<comment type="similarity">
    <text evidence="2">Belongs to the acyltransferase 3 family.</text>
</comment>
<keyword evidence="3" id="KW-1003">Cell membrane</keyword>
<feature type="transmembrane region" description="Helical" evidence="7">
    <location>
        <begin position="89"/>
        <end position="109"/>
    </location>
</feature>
<feature type="transmembrane region" description="Helical" evidence="7">
    <location>
        <begin position="292"/>
        <end position="311"/>
    </location>
</feature>
<dbReference type="InterPro" id="IPR002656">
    <property type="entry name" value="Acyl_transf_3_dom"/>
</dbReference>
<keyword evidence="6 7" id="KW-0472">Membrane</keyword>
<accession>A0A123UEP2</accession>
<feature type="transmembrane region" description="Helical" evidence="7">
    <location>
        <begin position="48"/>
        <end position="68"/>
    </location>
</feature>
<dbReference type="RefSeq" id="WP_079397260.1">
    <property type="nucleotide sequence ID" value="NZ_CEIH01000178.1"/>
</dbReference>
<evidence type="ECO:0000256" key="2">
    <source>
        <dbReference type="ARBA" id="ARBA00007400"/>
    </source>
</evidence>
<feature type="transmembrane region" description="Helical" evidence="7">
    <location>
        <begin position="17"/>
        <end position="36"/>
    </location>
</feature>
<dbReference type="EMBL" id="FIJK01000024">
    <property type="protein sequence ID" value="CYW30972.1"/>
    <property type="molecule type" value="Genomic_DNA"/>
</dbReference>
<keyword evidence="4 7" id="KW-0812">Transmembrane</keyword>
<feature type="transmembrane region" description="Helical" evidence="7">
    <location>
        <begin position="165"/>
        <end position="183"/>
    </location>
</feature>
<evidence type="ECO:0000256" key="4">
    <source>
        <dbReference type="ARBA" id="ARBA00022692"/>
    </source>
</evidence>
<organism evidence="9 10">
    <name type="scientific">Streptococcus suis</name>
    <dbReference type="NCBI Taxonomy" id="1307"/>
    <lineage>
        <taxon>Bacteria</taxon>
        <taxon>Bacillati</taxon>
        <taxon>Bacillota</taxon>
        <taxon>Bacilli</taxon>
        <taxon>Lactobacillales</taxon>
        <taxon>Streptococcaceae</taxon>
        <taxon>Streptococcus</taxon>
    </lineage>
</organism>
<dbReference type="Proteomes" id="UP000069526">
    <property type="component" value="Unassembled WGS sequence"/>
</dbReference>
<sequence>MSVKNFTSVNKSNPNRIALFDMIKCIMVLCVIFTHLDWSVEQRQWFIFPYFVDMAVPIFLLLSAYFRANKWDTKQETLRIKFSSSIKESINLLYLYAIVMLVNVLLSYANHLVAVKPFSGFSSLRSFVMWLLSGESGPGSYYVPLLIQVVFLLPILYVLFEKNKWLGLLTCFLVNVLVDALFATRAEHYMYIFVYRLISLRYLFVLGLGIFLSKQDVRSKVDTFIATLFGIIGAILIFVNHSIEPFSWFYGWKSTSFLCVPFAYALLFFMIKYGRKISATLLSKLGVASYHIYLTQMLYFSAVAPFLAVQFKVSSLNLWNGLFAFLICLFGGYTFYKMDLFMRLRGKR</sequence>
<dbReference type="GO" id="GO:0005886">
    <property type="term" value="C:plasma membrane"/>
    <property type="evidence" value="ECO:0007669"/>
    <property type="project" value="UniProtKB-SubCell"/>
</dbReference>
<gene>
    <name evidence="9" type="ORF">ERS132539_01168</name>
</gene>
<dbReference type="AlphaFoldDB" id="A0A123UEP2"/>
<evidence type="ECO:0000256" key="6">
    <source>
        <dbReference type="ARBA" id="ARBA00023136"/>
    </source>
</evidence>
<evidence type="ECO:0000259" key="8">
    <source>
        <dbReference type="Pfam" id="PF01757"/>
    </source>
</evidence>
<evidence type="ECO:0000256" key="3">
    <source>
        <dbReference type="ARBA" id="ARBA00022475"/>
    </source>
</evidence>
<evidence type="ECO:0000256" key="7">
    <source>
        <dbReference type="SAM" id="Phobius"/>
    </source>
</evidence>
<name>A0A123UEP2_STRSU</name>
<feature type="transmembrane region" description="Helical" evidence="7">
    <location>
        <begin position="249"/>
        <end position="271"/>
    </location>
</feature>
<comment type="subcellular location">
    <subcellularLocation>
        <location evidence="1">Cell membrane</location>
        <topology evidence="1">Multi-pass membrane protein</topology>
    </subcellularLocation>
</comment>
<proteinExistence type="inferred from homology"/>
<evidence type="ECO:0000256" key="5">
    <source>
        <dbReference type="ARBA" id="ARBA00022989"/>
    </source>
</evidence>
<evidence type="ECO:0000256" key="1">
    <source>
        <dbReference type="ARBA" id="ARBA00004651"/>
    </source>
</evidence>
<dbReference type="Pfam" id="PF01757">
    <property type="entry name" value="Acyl_transf_3"/>
    <property type="match status" value="1"/>
</dbReference>
<keyword evidence="5 7" id="KW-1133">Transmembrane helix</keyword>
<dbReference type="PANTHER" id="PTHR40074:SF2">
    <property type="entry name" value="O-ACETYLTRANSFERASE WECH"/>
    <property type="match status" value="1"/>
</dbReference>
<dbReference type="PANTHER" id="PTHR40074">
    <property type="entry name" value="O-ACETYLTRANSFERASE WECH"/>
    <property type="match status" value="1"/>
</dbReference>
<evidence type="ECO:0000313" key="9">
    <source>
        <dbReference type="EMBL" id="CYW30972.1"/>
    </source>
</evidence>